<dbReference type="PANTHER" id="PTHR13604:SF0">
    <property type="entry name" value="ABASIC SITE PROCESSING PROTEIN HMCES"/>
    <property type="match status" value="1"/>
</dbReference>
<comment type="caution">
    <text evidence="9">The sequence shown here is derived from an EMBL/GenBank/DDBJ whole genome shotgun (WGS) entry which is preliminary data.</text>
</comment>
<dbReference type="Pfam" id="PF02586">
    <property type="entry name" value="SRAP"/>
    <property type="match status" value="1"/>
</dbReference>
<organism evidence="9 10">
    <name type="scientific">Salinicola rhizosphaerae</name>
    <dbReference type="NCBI Taxonomy" id="1443141"/>
    <lineage>
        <taxon>Bacteria</taxon>
        <taxon>Pseudomonadati</taxon>
        <taxon>Pseudomonadota</taxon>
        <taxon>Gammaproteobacteria</taxon>
        <taxon>Oceanospirillales</taxon>
        <taxon>Halomonadaceae</taxon>
        <taxon>Salinicola</taxon>
    </lineage>
</organism>
<proteinExistence type="inferred from homology"/>
<keyword evidence="5" id="KW-0190">Covalent protein-DNA linkage</keyword>
<evidence type="ECO:0000256" key="6">
    <source>
        <dbReference type="ARBA" id="ARBA00023125"/>
    </source>
</evidence>
<comment type="similarity">
    <text evidence="1 8">Belongs to the SOS response-associated peptidase family.</text>
</comment>
<keyword evidence="6" id="KW-0238">DNA-binding</keyword>
<keyword evidence="4 8" id="KW-0378">Hydrolase</keyword>
<evidence type="ECO:0000256" key="8">
    <source>
        <dbReference type="RuleBase" id="RU364100"/>
    </source>
</evidence>
<evidence type="ECO:0000256" key="7">
    <source>
        <dbReference type="ARBA" id="ARBA00023239"/>
    </source>
</evidence>
<evidence type="ECO:0000256" key="5">
    <source>
        <dbReference type="ARBA" id="ARBA00023124"/>
    </source>
</evidence>
<dbReference type="RefSeq" id="WP_189444016.1">
    <property type="nucleotide sequence ID" value="NZ_BMZI01000003.1"/>
</dbReference>
<evidence type="ECO:0000313" key="10">
    <source>
        <dbReference type="Proteomes" id="UP000646745"/>
    </source>
</evidence>
<dbReference type="SUPFAM" id="SSF143081">
    <property type="entry name" value="BB1717-like"/>
    <property type="match status" value="1"/>
</dbReference>
<evidence type="ECO:0000256" key="2">
    <source>
        <dbReference type="ARBA" id="ARBA00022670"/>
    </source>
</evidence>
<dbReference type="InterPro" id="IPR036590">
    <property type="entry name" value="SRAP-like"/>
</dbReference>
<evidence type="ECO:0000313" key="9">
    <source>
        <dbReference type="EMBL" id="GHB17016.1"/>
    </source>
</evidence>
<keyword evidence="10" id="KW-1185">Reference proteome</keyword>
<dbReference type="Proteomes" id="UP000646745">
    <property type="component" value="Unassembled WGS sequence"/>
</dbReference>
<protein>
    <recommendedName>
        <fullName evidence="8">Abasic site processing protein</fullName>
        <ecNumber evidence="8">3.4.-.-</ecNumber>
    </recommendedName>
</protein>
<reference evidence="10" key="1">
    <citation type="journal article" date="2019" name="Int. J. Syst. Evol. Microbiol.">
        <title>The Global Catalogue of Microorganisms (GCM) 10K type strain sequencing project: providing services to taxonomists for standard genome sequencing and annotation.</title>
        <authorList>
            <consortium name="The Broad Institute Genomics Platform"/>
            <consortium name="The Broad Institute Genome Sequencing Center for Infectious Disease"/>
            <person name="Wu L."/>
            <person name="Ma J."/>
        </authorList>
    </citation>
    <scope>NUCLEOTIDE SEQUENCE [LARGE SCALE GENOMIC DNA]</scope>
    <source>
        <strain evidence="10">KCTC 32998</strain>
    </source>
</reference>
<keyword evidence="7" id="KW-0456">Lyase</keyword>
<dbReference type="Gene3D" id="3.90.1680.10">
    <property type="entry name" value="SOS response associated peptidase-like"/>
    <property type="match status" value="1"/>
</dbReference>
<evidence type="ECO:0000256" key="1">
    <source>
        <dbReference type="ARBA" id="ARBA00008136"/>
    </source>
</evidence>
<accession>A0ABQ3DVZ9</accession>
<name>A0ABQ3DVZ9_9GAMM</name>
<gene>
    <name evidence="9" type="ORF">GCM10009038_14640</name>
</gene>
<dbReference type="InterPro" id="IPR003738">
    <property type="entry name" value="SRAP"/>
</dbReference>
<dbReference type="EMBL" id="BMZI01000003">
    <property type="protein sequence ID" value="GHB17016.1"/>
    <property type="molecule type" value="Genomic_DNA"/>
</dbReference>
<sequence length="236" mass="26200">MPGRLMIDDWTRHAEMPAFHGDHSPILTPNAAPRRWLSILRHEPGAESTSPTRPPLLREAFWGLTPDWLEVLDHAPHCARAETLDERPMFRDSLDRRRCLVPVGGVYVWQAGLRGKQPFLITHARRAPLLLAGIWTRHAPDSQTSRDSFALITVAAPECLTPLSDRLPAVISSAQASAWLDEETTPDSVRALLHPAGEELLGAFPVSRSVNDPKQQAWHCAHPTGPMRLARQPASS</sequence>
<keyword evidence="3" id="KW-0227">DNA damage</keyword>
<dbReference type="PANTHER" id="PTHR13604">
    <property type="entry name" value="DC12-RELATED"/>
    <property type="match status" value="1"/>
</dbReference>
<evidence type="ECO:0000256" key="3">
    <source>
        <dbReference type="ARBA" id="ARBA00022763"/>
    </source>
</evidence>
<dbReference type="EC" id="3.4.-.-" evidence="8"/>
<evidence type="ECO:0000256" key="4">
    <source>
        <dbReference type="ARBA" id="ARBA00022801"/>
    </source>
</evidence>
<keyword evidence="2 8" id="KW-0645">Protease</keyword>